<evidence type="ECO:0008006" key="4">
    <source>
        <dbReference type="Google" id="ProtNLM"/>
    </source>
</evidence>
<feature type="region of interest" description="Disordered" evidence="1">
    <location>
        <begin position="1"/>
        <end position="35"/>
    </location>
</feature>
<dbReference type="STRING" id="391038.Bphy_1868"/>
<dbReference type="KEGG" id="bph:Bphy_1868"/>
<organism evidence="2 3">
    <name type="scientific">Paraburkholderia phymatum (strain DSM 17167 / CIP 108236 / LMG 21445 / STM815)</name>
    <name type="common">Burkholderia phymatum</name>
    <dbReference type="NCBI Taxonomy" id="391038"/>
    <lineage>
        <taxon>Bacteria</taxon>
        <taxon>Pseudomonadati</taxon>
        <taxon>Pseudomonadota</taxon>
        <taxon>Betaproteobacteria</taxon>
        <taxon>Burkholderiales</taxon>
        <taxon>Burkholderiaceae</taxon>
        <taxon>Paraburkholderia</taxon>
    </lineage>
</organism>
<keyword evidence="3" id="KW-1185">Reference proteome</keyword>
<name>B2JCZ1_PARP8</name>
<accession>B2JCZ1</accession>
<dbReference type="AlphaFoldDB" id="B2JCZ1"/>
<evidence type="ECO:0000313" key="2">
    <source>
        <dbReference type="EMBL" id="ACC71047.1"/>
    </source>
</evidence>
<reference evidence="3" key="1">
    <citation type="journal article" date="2014" name="Stand. Genomic Sci.">
        <title>Complete genome sequence of Burkholderia phymatum STM815(T), a broad host range and efficient nitrogen-fixing symbiont of Mimosa species.</title>
        <authorList>
            <person name="Moulin L."/>
            <person name="Klonowska A."/>
            <person name="Caroline B."/>
            <person name="Booth K."/>
            <person name="Vriezen J.A."/>
            <person name="Melkonian R."/>
            <person name="James E.K."/>
            <person name="Young J.P."/>
            <person name="Bena G."/>
            <person name="Hauser L."/>
            <person name="Land M."/>
            <person name="Kyrpides N."/>
            <person name="Bruce D."/>
            <person name="Chain P."/>
            <person name="Copeland A."/>
            <person name="Pitluck S."/>
            <person name="Woyke T."/>
            <person name="Lizotte-Waniewski M."/>
            <person name="Bristow J."/>
            <person name="Riley M."/>
        </authorList>
    </citation>
    <scope>NUCLEOTIDE SEQUENCE [LARGE SCALE GENOMIC DNA]</scope>
    <source>
        <strain evidence="3">DSM 17167 / CIP 108236 / LMG 21445 / STM815</strain>
    </source>
</reference>
<proteinExistence type="predicted"/>
<dbReference type="EMBL" id="CP001043">
    <property type="protein sequence ID" value="ACC71047.1"/>
    <property type="molecule type" value="Genomic_DNA"/>
</dbReference>
<evidence type="ECO:0000256" key="1">
    <source>
        <dbReference type="SAM" id="MobiDB-lite"/>
    </source>
</evidence>
<evidence type="ECO:0000313" key="3">
    <source>
        <dbReference type="Proteomes" id="UP000001192"/>
    </source>
</evidence>
<dbReference type="Proteomes" id="UP000001192">
    <property type="component" value="Chromosome 1"/>
</dbReference>
<protein>
    <recommendedName>
        <fullName evidence="4">Tail fiber protein</fullName>
    </recommendedName>
</protein>
<feature type="compositionally biased region" description="Polar residues" evidence="1">
    <location>
        <begin position="1"/>
        <end position="11"/>
    </location>
</feature>
<gene>
    <name evidence="2" type="ordered locus">Bphy_1868</name>
</gene>
<feature type="compositionally biased region" description="Low complexity" evidence="1">
    <location>
        <begin position="13"/>
        <end position="30"/>
    </location>
</feature>
<sequence>MDRLIASNTVAVGSGDTAPATGTPGQATSGNPATNTPATVFPAYAWNAIQEEMIAILAAAGITPDRNNNAQIVAAIKALCGPGRLLNGGPTVYTAGATWNRNPATTFLIVEIQAPGGGSAGAPATGASQYAGSPGASSGSYAKVLLTAAQAGASQTITAGAPGAAGPTGSGAGGTGGTASFGSIITCPGGLGSSSYGPTGTTTSIQNAPSAAGLPTITAGIVLTSTPGNTGGYAIGTLTGVASAQGGAAPINGSTTSEGSGGRGTGIGASTSAVAGAVGGGPKIIVWEFA</sequence>
<dbReference type="HOGENOM" id="CLU_958694_0_0_4"/>